<comment type="subcellular location">
    <subcellularLocation>
        <location evidence="2 13">Nucleus</location>
    </subcellularLocation>
</comment>
<evidence type="ECO:0000256" key="7">
    <source>
        <dbReference type="ARBA" id="ARBA00022763"/>
    </source>
</evidence>
<evidence type="ECO:0000259" key="15">
    <source>
        <dbReference type="SMART" id="SM00891"/>
    </source>
</evidence>
<protein>
    <recommendedName>
        <fullName evidence="13">Crossover junction endonuclease MUS81</fullName>
        <ecNumber evidence="13">3.1.22.-</ecNumber>
    </recommendedName>
</protein>
<evidence type="ECO:0000256" key="3">
    <source>
        <dbReference type="ARBA" id="ARBA00010015"/>
    </source>
</evidence>
<dbReference type="Gene3D" id="1.10.150.670">
    <property type="entry name" value="Crossover junction endonuclease EME1, DNA-binding domain"/>
    <property type="match status" value="1"/>
</dbReference>
<dbReference type="InterPro" id="IPR033309">
    <property type="entry name" value="Mus81"/>
</dbReference>
<dbReference type="PANTHER" id="PTHR13451:SF0">
    <property type="entry name" value="CROSSOVER JUNCTION ENDONUCLEASE MUS81"/>
    <property type="match status" value="1"/>
</dbReference>
<evidence type="ECO:0000313" key="17">
    <source>
        <dbReference type="Proteomes" id="UP000316726"/>
    </source>
</evidence>
<proteinExistence type="inferred from homology"/>
<dbReference type="CDD" id="cd21036">
    <property type="entry name" value="WH_MUS81"/>
    <property type="match status" value="1"/>
</dbReference>
<evidence type="ECO:0000256" key="4">
    <source>
        <dbReference type="ARBA" id="ARBA00022722"/>
    </source>
</evidence>
<dbReference type="STRING" id="1764295.A0A5B8MWH0"/>
<evidence type="ECO:0000256" key="9">
    <source>
        <dbReference type="ARBA" id="ARBA00022842"/>
    </source>
</evidence>
<dbReference type="GO" id="GO:0046872">
    <property type="term" value="F:metal ion binding"/>
    <property type="evidence" value="ECO:0007669"/>
    <property type="project" value="UniProtKB-UniRule"/>
</dbReference>
<dbReference type="GO" id="GO:0006308">
    <property type="term" value="P:DNA catabolic process"/>
    <property type="evidence" value="ECO:0007669"/>
    <property type="project" value="UniProtKB-UniRule"/>
</dbReference>
<keyword evidence="8 13" id="KW-0378">Hydrolase</keyword>
<organism evidence="16 17">
    <name type="scientific">Chloropicon primus</name>
    <dbReference type="NCBI Taxonomy" id="1764295"/>
    <lineage>
        <taxon>Eukaryota</taxon>
        <taxon>Viridiplantae</taxon>
        <taxon>Chlorophyta</taxon>
        <taxon>Chloropicophyceae</taxon>
        <taxon>Chloropicales</taxon>
        <taxon>Chloropicaceae</taxon>
        <taxon>Chloropicon</taxon>
    </lineage>
</organism>
<dbReference type="GO" id="GO:0000727">
    <property type="term" value="P:double-strand break repair via break-induced replication"/>
    <property type="evidence" value="ECO:0007669"/>
    <property type="project" value="UniProtKB-UniRule"/>
</dbReference>
<dbReference type="InterPro" id="IPR036388">
    <property type="entry name" value="WH-like_DNA-bd_sf"/>
</dbReference>
<dbReference type="InterPro" id="IPR006166">
    <property type="entry name" value="ERCC4_domain"/>
</dbReference>
<keyword evidence="12 13" id="KW-0539">Nucleus</keyword>
<dbReference type="Pfam" id="PF02732">
    <property type="entry name" value="ERCC4"/>
    <property type="match status" value="1"/>
</dbReference>
<dbReference type="OrthoDB" id="5963188at2759"/>
<dbReference type="EMBL" id="CP031044">
    <property type="protein sequence ID" value="QDZ23800.1"/>
    <property type="molecule type" value="Genomic_DNA"/>
</dbReference>
<evidence type="ECO:0000256" key="6">
    <source>
        <dbReference type="ARBA" id="ARBA00022759"/>
    </source>
</evidence>
<dbReference type="SMART" id="SM00891">
    <property type="entry name" value="ERCC4"/>
    <property type="match status" value="1"/>
</dbReference>
<comment type="function">
    <text evidence="13">Interacts with EME1 to form a DNA structure-specific endonuclease with substrate preference for branched DNA structures with a 5'-end at the branch nick. Typical substrates include 3'-flap structures, D-loops, replication forks and nicked Holliday junctions. May be required in mitosis for the processing of stalled or collapsed replication fork intermediates. May be required in meiosis for the repair of meiosis-specific double strand breaks subsequent to single-end invasion (SEI).</text>
</comment>
<feature type="domain" description="ERCC4" evidence="15">
    <location>
        <begin position="382"/>
        <end position="510"/>
    </location>
</feature>
<sequence>MADSQLTSTAKLYELDAARCAKRDEVLQSRIEEGLCSTSEVRVRSLTGLKNPLNALVYRFLSYICEHLGKTDEMGKVSRAIRVACKAVRDTSVSVYCAESALEVKGIGPHIANVLDRSLFHLYPQQAPRGQGESLAAETSREARATAEGPKRGGSGRGAAGKKAYRPKNGTANYAFLVCMHKLMIQGEKFVLKQDLIRIAESSSLSSKSIHGTKSSSSGNRHANWYNGWSSFLQMKQKDPPLVRTWSNPLKCELTPDGVKVAEELHRNAHDRLMCTCDFMRGQENKENVVQKTWGNWQAPSAAPAATCVGCDEGSEGGEGGSRKRPRACEVSEACEDGLPGPAPCAGYESRIQPFRSGLPRGDLRLPPLEAGEKFSDVYDVVLFLDNREQFARGSGGGSAAASSGSGGSRSGRGRAEHLEMYTKSLTDSGLKVVTGKLAVGDITWVARRRVSAGGGPSSSQDYYVLDYIAERKSVDDLIDSIKSNRYGMQKHLLKKSGVPNVMYLIEGDVDAHNNAQTAKTACVRLKAVDGFTVLRTSGISGTLSTYKSLTVVLDRLYSGARGPVPPGRECMTLRDLEGVVSSERTLAVRDIFKVQLQHIPGIGKQVADAIARTFPTPMSLWTQAMCGADGGADAAAERLKFIPLAQGIYHRTVGGVKARKIMNFLFNVQQHQ</sequence>
<dbReference type="GO" id="GO:0005634">
    <property type="term" value="C:nucleus"/>
    <property type="evidence" value="ECO:0007669"/>
    <property type="project" value="UniProtKB-SubCell"/>
</dbReference>
<dbReference type="GO" id="GO:0048257">
    <property type="term" value="F:3'-flap endonuclease activity"/>
    <property type="evidence" value="ECO:0007669"/>
    <property type="project" value="TreeGrafter"/>
</dbReference>
<feature type="region of interest" description="Disordered" evidence="14">
    <location>
        <begin position="130"/>
        <end position="164"/>
    </location>
</feature>
<evidence type="ECO:0000256" key="8">
    <source>
        <dbReference type="ARBA" id="ARBA00022801"/>
    </source>
</evidence>
<keyword evidence="6 13" id="KW-0255">Endonuclease</keyword>
<dbReference type="EC" id="3.1.22.-" evidence="13"/>
<accession>A0A5B8MWH0</accession>
<comment type="cofactor">
    <cofactor evidence="1 13">
        <name>Mg(2+)</name>
        <dbReference type="ChEBI" id="CHEBI:18420"/>
    </cofactor>
</comment>
<evidence type="ECO:0000313" key="16">
    <source>
        <dbReference type="EMBL" id="QDZ23800.1"/>
    </source>
</evidence>
<evidence type="ECO:0000256" key="2">
    <source>
        <dbReference type="ARBA" id="ARBA00004123"/>
    </source>
</evidence>
<dbReference type="PANTHER" id="PTHR13451">
    <property type="entry name" value="CLASS II CROSSOVER JUNCTION ENDONUCLEASE MUS81"/>
    <property type="match status" value="1"/>
</dbReference>
<keyword evidence="11 13" id="KW-0234">DNA repair</keyword>
<evidence type="ECO:0000256" key="1">
    <source>
        <dbReference type="ARBA" id="ARBA00001946"/>
    </source>
</evidence>
<dbReference type="SUPFAM" id="SSF52980">
    <property type="entry name" value="Restriction endonuclease-like"/>
    <property type="match status" value="1"/>
</dbReference>
<dbReference type="GO" id="GO:0048476">
    <property type="term" value="C:Holliday junction resolvase complex"/>
    <property type="evidence" value="ECO:0007669"/>
    <property type="project" value="UniProtKB-UniRule"/>
</dbReference>
<evidence type="ECO:0000256" key="11">
    <source>
        <dbReference type="ARBA" id="ARBA00023204"/>
    </source>
</evidence>
<name>A0A5B8MWH0_9CHLO</name>
<dbReference type="SUPFAM" id="SSF47802">
    <property type="entry name" value="DNA polymerase beta, N-terminal domain-like"/>
    <property type="match status" value="1"/>
</dbReference>
<evidence type="ECO:0000256" key="14">
    <source>
        <dbReference type="SAM" id="MobiDB-lite"/>
    </source>
</evidence>
<keyword evidence="9 13" id="KW-0460">Magnesium</keyword>
<comment type="similarity">
    <text evidence="3 13">Belongs to the XPF family.</text>
</comment>
<dbReference type="GO" id="GO:0003677">
    <property type="term" value="F:DNA binding"/>
    <property type="evidence" value="ECO:0007669"/>
    <property type="project" value="UniProtKB-UniRule"/>
</dbReference>
<dbReference type="InterPro" id="IPR047416">
    <property type="entry name" value="XPF_nuclease_Mus81"/>
</dbReference>
<dbReference type="InterPro" id="IPR011335">
    <property type="entry name" value="Restrct_endonuc-II-like"/>
</dbReference>
<feature type="region of interest" description="Disordered" evidence="14">
    <location>
        <begin position="393"/>
        <end position="414"/>
    </location>
</feature>
<feature type="compositionally biased region" description="Gly residues" evidence="14">
    <location>
        <begin position="394"/>
        <end position="411"/>
    </location>
</feature>
<evidence type="ECO:0000256" key="13">
    <source>
        <dbReference type="RuleBase" id="RU369042"/>
    </source>
</evidence>
<keyword evidence="7 13" id="KW-0227">DNA damage</keyword>
<dbReference type="InterPro" id="IPR027421">
    <property type="entry name" value="DNA_pol_lamdba_lyase_dom_sf"/>
</dbReference>
<keyword evidence="17" id="KW-1185">Reference proteome</keyword>
<dbReference type="InterPro" id="IPR042530">
    <property type="entry name" value="EME1/EME2_C"/>
</dbReference>
<evidence type="ECO:0000256" key="10">
    <source>
        <dbReference type="ARBA" id="ARBA00023172"/>
    </source>
</evidence>
<dbReference type="GO" id="GO:0000712">
    <property type="term" value="P:resolution of meiotic recombination intermediates"/>
    <property type="evidence" value="ECO:0007669"/>
    <property type="project" value="TreeGrafter"/>
</dbReference>
<comment type="subunit">
    <text evidence="13">Interacts with EME1.</text>
</comment>
<dbReference type="GO" id="GO:0008821">
    <property type="term" value="F:crossover junction DNA endonuclease activity"/>
    <property type="evidence" value="ECO:0007669"/>
    <property type="project" value="UniProtKB-UniRule"/>
</dbReference>
<evidence type="ECO:0000256" key="5">
    <source>
        <dbReference type="ARBA" id="ARBA00022723"/>
    </source>
</evidence>
<gene>
    <name evidence="16" type="ORF">A3770_11p63180</name>
</gene>
<keyword evidence="4 13" id="KW-0540">Nuclease</keyword>
<dbReference type="Gene3D" id="1.10.10.10">
    <property type="entry name" value="Winged helix-like DNA-binding domain superfamily/Winged helix DNA-binding domain"/>
    <property type="match status" value="1"/>
</dbReference>
<feature type="compositionally biased region" description="Basic and acidic residues" evidence="14">
    <location>
        <begin position="139"/>
        <end position="151"/>
    </location>
</feature>
<dbReference type="InterPro" id="IPR047417">
    <property type="entry name" value="WHD_MUS81"/>
</dbReference>
<reference evidence="16 17" key="1">
    <citation type="submission" date="2018-07" db="EMBL/GenBank/DDBJ databases">
        <title>The complete nuclear genome of the prasinophyte Chloropicon primus (CCMP1205).</title>
        <authorList>
            <person name="Pombert J.-F."/>
            <person name="Otis C."/>
            <person name="Turmel M."/>
            <person name="Lemieux C."/>
        </authorList>
    </citation>
    <scope>NUCLEOTIDE SEQUENCE [LARGE SCALE GENOMIC DNA]</scope>
    <source>
        <strain evidence="16 17">CCMP1205</strain>
    </source>
</reference>
<dbReference type="CDD" id="cd20074">
    <property type="entry name" value="XPF_nuclease_Mus81"/>
    <property type="match status" value="1"/>
</dbReference>
<dbReference type="GO" id="GO:0031573">
    <property type="term" value="P:mitotic intra-S DNA damage checkpoint signaling"/>
    <property type="evidence" value="ECO:0007669"/>
    <property type="project" value="TreeGrafter"/>
</dbReference>
<evidence type="ECO:0000256" key="12">
    <source>
        <dbReference type="ARBA" id="ARBA00023242"/>
    </source>
</evidence>
<dbReference type="AlphaFoldDB" id="A0A5B8MWH0"/>
<keyword evidence="5 13" id="KW-0479">Metal-binding</keyword>
<keyword evidence="10 13" id="KW-0233">DNA recombination</keyword>
<dbReference type="Gene3D" id="3.40.50.10130">
    <property type="match status" value="1"/>
</dbReference>
<dbReference type="Proteomes" id="UP000316726">
    <property type="component" value="Chromosome 11"/>
</dbReference>